<proteinExistence type="predicted"/>
<dbReference type="PANTHER" id="PTHR37691">
    <property type="entry name" value="BLR3518 PROTEIN"/>
    <property type="match status" value="1"/>
</dbReference>
<feature type="chain" id="PRO_5047298039" evidence="1">
    <location>
        <begin position="20"/>
        <end position="180"/>
    </location>
</feature>
<feature type="signal peptide" evidence="1">
    <location>
        <begin position="1"/>
        <end position="19"/>
    </location>
</feature>
<evidence type="ECO:0000313" key="3">
    <source>
        <dbReference type="Proteomes" id="UP001268651"/>
    </source>
</evidence>
<evidence type="ECO:0000256" key="1">
    <source>
        <dbReference type="SAM" id="SignalP"/>
    </source>
</evidence>
<dbReference type="InterPro" id="IPR027396">
    <property type="entry name" value="DsrEFH-like"/>
</dbReference>
<dbReference type="Pfam" id="PF02635">
    <property type="entry name" value="DsrE"/>
    <property type="match status" value="1"/>
</dbReference>
<comment type="caution">
    <text evidence="2">The sequence shown here is derived from an EMBL/GenBank/DDBJ whole genome shotgun (WGS) entry which is preliminary data.</text>
</comment>
<gene>
    <name evidence="2" type="ORF">RXV94_11850</name>
</gene>
<evidence type="ECO:0000313" key="2">
    <source>
        <dbReference type="EMBL" id="MDU8886857.1"/>
    </source>
</evidence>
<reference evidence="2 3" key="1">
    <citation type="submission" date="2023-10" db="EMBL/GenBank/DDBJ databases">
        <title>Marimonas sp. nov. isolated from tidal mud flat.</title>
        <authorList>
            <person name="Jaincy N.J."/>
            <person name="Srinivasan S."/>
            <person name="Lee S.-S."/>
        </authorList>
    </citation>
    <scope>NUCLEOTIDE SEQUENCE [LARGE SCALE GENOMIC DNA]</scope>
    <source>
        <strain evidence="2 3">MJ-SS3</strain>
    </source>
</reference>
<dbReference type="RefSeq" id="WP_316662955.1">
    <property type="nucleotide sequence ID" value="NZ_JAWHTF010000007.1"/>
</dbReference>
<keyword evidence="3" id="KW-1185">Reference proteome</keyword>
<dbReference type="Proteomes" id="UP001268651">
    <property type="component" value="Unassembled WGS sequence"/>
</dbReference>
<dbReference type="PANTHER" id="PTHR37691:SF1">
    <property type="entry name" value="BLR3518 PROTEIN"/>
    <property type="match status" value="1"/>
</dbReference>
<protein>
    <submittedName>
        <fullName evidence="2">DsrE family protein</fullName>
    </submittedName>
</protein>
<dbReference type="Gene3D" id="3.40.1260.10">
    <property type="entry name" value="DsrEFH-like"/>
    <property type="match status" value="1"/>
</dbReference>
<organism evidence="2 3">
    <name type="scientific">Gilvirhabdus luticola</name>
    <dbReference type="NCBI Taxonomy" id="3079858"/>
    <lineage>
        <taxon>Bacteria</taxon>
        <taxon>Pseudomonadati</taxon>
        <taxon>Bacteroidota</taxon>
        <taxon>Flavobacteriia</taxon>
        <taxon>Flavobacteriales</taxon>
        <taxon>Flavobacteriaceae</taxon>
        <taxon>Gilvirhabdus</taxon>
    </lineage>
</organism>
<name>A0ABU3U922_9FLAO</name>
<sequence>MKKKSALLGALLFSLFVLAQQPKKVKGTIIKEYGKTFEIVNPEYKTEINSEFKVIFDVDKSPDDKSEVNKYIEVAANFLNMHAHAGMKPEQLNVAMTIHASAWKDVLNNEVYKEKFGVANPNLELINELSEAGVDIIICGQAAAKREMSRDDIIPNVKIALSATTALIQYQNQGYRFIKY</sequence>
<dbReference type="InterPro" id="IPR003787">
    <property type="entry name" value="Sulphur_relay_DsrE/F-like"/>
</dbReference>
<dbReference type="EMBL" id="JAWHTF010000007">
    <property type="protein sequence ID" value="MDU8886857.1"/>
    <property type="molecule type" value="Genomic_DNA"/>
</dbReference>
<accession>A0ABU3U922</accession>
<keyword evidence="1" id="KW-0732">Signal</keyword>
<dbReference type="SUPFAM" id="SSF75169">
    <property type="entry name" value="DsrEFH-like"/>
    <property type="match status" value="1"/>
</dbReference>